<organism evidence="1 2">
    <name type="scientific">Salinibacillus kushneri</name>
    <dbReference type="NCBI Taxonomy" id="237682"/>
    <lineage>
        <taxon>Bacteria</taxon>
        <taxon>Bacillati</taxon>
        <taxon>Bacillota</taxon>
        <taxon>Bacilli</taxon>
        <taxon>Bacillales</taxon>
        <taxon>Bacillaceae</taxon>
        <taxon>Salinibacillus</taxon>
    </lineage>
</organism>
<keyword evidence="2" id="KW-1185">Reference proteome</keyword>
<protein>
    <submittedName>
        <fullName evidence="1">Uncharacterized protein</fullName>
    </submittedName>
</protein>
<dbReference type="EMBL" id="FOHJ01000002">
    <property type="protein sequence ID" value="SES91154.1"/>
    <property type="molecule type" value="Genomic_DNA"/>
</dbReference>
<dbReference type="OrthoDB" id="2477996at2"/>
<evidence type="ECO:0000313" key="2">
    <source>
        <dbReference type="Proteomes" id="UP000199095"/>
    </source>
</evidence>
<gene>
    <name evidence="1" type="ORF">SAMN05421676_10292</name>
</gene>
<evidence type="ECO:0000313" key="1">
    <source>
        <dbReference type="EMBL" id="SES91154.1"/>
    </source>
</evidence>
<sequence length="100" mass="11551">MKKNLGQFAIGDGLLRYYPDKVLGRLNKWIVINDENARWNLAKIFSSAEGMKYIVRAEGIIITLLNDERYKVKKAIHSNLNKVRKKEPELFGKLAIKMDS</sequence>
<name>A0A1I0AAE0_9BACI</name>
<dbReference type="Proteomes" id="UP000199095">
    <property type="component" value="Unassembled WGS sequence"/>
</dbReference>
<reference evidence="2" key="1">
    <citation type="submission" date="2016-10" db="EMBL/GenBank/DDBJ databases">
        <authorList>
            <person name="Varghese N."/>
            <person name="Submissions S."/>
        </authorList>
    </citation>
    <scope>NUCLEOTIDE SEQUENCE [LARGE SCALE GENOMIC DNA]</scope>
    <source>
        <strain evidence="2">CGMCC 1.3566</strain>
    </source>
</reference>
<proteinExistence type="predicted"/>
<accession>A0A1I0AAE0</accession>
<dbReference type="AlphaFoldDB" id="A0A1I0AAE0"/>
<dbReference type="STRING" id="237682.SAMN05421676_10292"/>